<sequence length="107" mass="11589">MKLKEPSLNVPFQKKDSWGLVLGAVSILAVGAAAIFDIALAITLAASCIVGMPAIYVLFFPPHFAASHLERTIIGRTGVIALLLAYFGASKILFVPFLSRMIWHILH</sequence>
<comment type="caution">
    <text evidence="2">The sequence shown here is derived from an EMBL/GenBank/DDBJ whole genome shotgun (WGS) entry which is preliminary data.</text>
</comment>
<protein>
    <submittedName>
        <fullName evidence="2">Uncharacterized protein</fullName>
    </submittedName>
</protein>
<accession>A0ABU9Z0J3</accession>
<reference evidence="2 3" key="1">
    <citation type="journal article" date="2018" name="Int. J. Syst. Evol. Microbiol.">
        <title>Uliginosibacterium sediminicola sp. nov., isolated from freshwater sediment.</title>
        <authorList>
            <person name="Hwang W.M."/>
            <person name="Kim S.M."/>
            <person name="Kang K."/>
            <person name="Ahn T.Y."/>
        </authorList>
    </citation>
    <scope>NUCLEOTIDE SEQUENCE [LARGE SCALE GENOMIC DNA]</scope>
    <source>
        <strain evidence="2 3">M1-21</strain>
    </source>
</reference>
<keyword evidence="1" id="KW-0472">Membrane</keyword>
<feature type="transmembrane region" description="Helical" evidence="1">
    <location>
        <begin position="73"/>
        <end position="98"/>
    </location>
</feature>
<dbReference type="RefSeq" id="WP_345920078.1">
    <property type="nucleotide sequence ID" value="NZ_JBDIVE010000006.1"/>
</dbReference>
<keyword evidence="1" id="KW-0812">Transmembrane</keyword>
<keyword evidence="3" id="KW-1185">Reference proteome</keyword>
<proteinExistence type="predicted"/>
<name>A0ABU9Z0J3_9RHOO</name>
<dbReference type="Proteomes" id="UP001410394">
    <property type="component" value="Unassembled WGS sequence"/>
</dbReference>
<keyword evidence="1" id="KW-1133">Transmembrane helix</keyword>
<gene>
    <name evidence="2" type="ORF">ABDB84_12525</name>
</gene>
<organism evidence="2 3">
    <name type="scientific">Uliginosibacterium sediminicola</name>
    <dbReference type="NCBI Taxonomy" id="2024550"/>
    <lineage>
        <taxon>Bacteria</taxon>
        <taxon>Pseudomonadati</taxon>
        <taxon>Pseudomonadota</taxon>
        <taxon>Betaproteobacteria</taxon>
        <taxon>Rhodocyclales</taxon>
        <taxon>Zoogloeaceae</taxon>
        <taxon>Uliginosibacterium</taxon>
    </lineage>
</organism>
<feature type="transmembrane region" description="Helical" evidence="1">
    <location>
        <begin position="20"/>
        <end position="36"/>
    </location>
</feature>
<feature type="transmembrane region" description="Helical" evidence="1">
    <location>
        <begin position="42"/>
        <end position="61"/>
    </location>
</feature>
<evidence type="ECO:0000313" key="3">
    <source>
        <dbReference type="Proteomes" id="UP001410394"/>
    </source>
</evidence>
<evidence type="ECO:0000256" key="1">
    <source>
        <dbReference type="SAM" id="Phobius"/>
    </source>
</evidence>
<dbReference type="EMBL" id="JBDIVE010000006">
    <property type="protein sequence ID" value="MEN3069308.1"/>
    <property type="molecule type" value="Genomic_DNA"/>
</dbReference>
<evidence type="ECO:0000313" key="2">
    <source>
        <dbReference type="EMBL" id="MEN3069308.1"/>
    </source>
</evidence>